<comment type="similarity">
    <text evidence="2 12 13">Belongs to the TonB-dependent receptor family.</text>
</comment>
<dbReference type="Proteomes" id="UP000787568">
    <property type="component" value="Unassembled WGS sequence"/>
</dbReference>
<dbReference type="GO" id="GO:0009279">
    <property type="term" value="C:cell outer membrane"/>
    <property type="evidence" value="ECO:0007669"/>
    <property type="project" value="UniProtKB-SubCell"/>
</dbReference>
<dbReference type="PROSITE" id="PS51257">
    <property type="entry name" value="PROKAR_LIPOPROTEIN"/>
    <property type="match status" value="1"/>
</dbReference>
<keyword evidence="11 12" id="KW-0998">Cell outer membrane</keyword>
<evidence type="ECO:0000256" key="5">
    <source>
        <dbReference type="ARBA" id="ARBA00022692"/>
    </source>
</evidence>
<evidence type="ECO:0000256" key="9">
    <source>
        <dbReference type="ARBA" id="ARBA00023136"/>
    </source>
</evidence>
<feature type="signal peptide" evidence="14">
    <location>
        <begin position="1"/>
        <end position="29"/>
    </location>
</feature>
<evidence type="ECO:0000256" key="2">
    <source>
        <dbReference type="ARBA" id="ARBA00009810"/>
    </source>
</evidence>
<evidence type="ECO:0000313" key="18">
    <source>
        <dbReference type="Proteomes" id="UP000787568"/>
    </source>
</evidence>
<evidence type="ECO:0000256" key="12">
    <source>
        <dbReference type="PROSITE-ProRule" id="PRU01360"/>
    </source>
</evidence>
<evidence type="ECO:0000256" key="3">
    <source>
        <dbReference type="ARBA" id="ARBA00022448"/>
    </source>
</evidence>
<evidence type="ECO:0000256" key="10">
    <source>
        <dbReference type="ARBA" id="ARBA00023170"/>
    </source>
</evidence>
<dbReference type="InterPro" id="IPR012910">
    <property type="entry name" value="Plug_dom"/>
</dbReference>
<dbReference type="InterPro" id="IPR039426">
    <property type="entry name" value="TonB-dep_rcpt-like"/>
</dbReference>
<comment type="subcellular location">
    <subcellularLocation>
        <location evidence="1 12">Cell outer membrane</location>
        <topology evidence="1 12">Multi-pass membrane protein</topology>
    </subcellularLocation>
</comment>
<dbReference type="EMBL" id="JAEEFW010000001">
    <property type="protein sequence ID" value="MBU4631712.1"/>
    <property type="molecule type" value="Genomic_DNA"/>
</dbReference>
<evidence type="ECO:0000259" key="16">
    <source>
        <dbReference type="Pfam" id="PF07715"/>
    </source>
</evidence>
<dbReference type="GO" id="GO:0015344">
    <property type="term" value="F:siderophore uptake transmembrane transporter activity"/>
    <property type="evidence" value="ECO:0007669"/>
    <property type="project" value="TreeGrafter"/>
</dbReference>
<dbReference type="Pfam" id="PF00593">
    <property type="entry name" value="TonB_dep_Rec_b-barrel"/>
    <property type="match status" value="1"/>
</dbReference>
<dbReference type="PANTHER" id="PTHR32552">
    <property type="entry name" value="FERRICHROME IRON RECEPTOR-RELATED"/>
    <property type="match status" value="1"/>
</dbReference>
<evidence type="ECO:0000259" key="15">
    <source>
        <dbReference type="Pfam" id="PF00593"/>
    </source>
</evidence>
<keyword evidence="7" id="KW-0406">Ion transport</keyword>
<evidence type="ECO:0000256" key="1">
    <source>
        <dbReference type="ARBA" id="ARBA00004571"/>
    </source>
</evidence>
<evidence type="ECO:0000256" key="14">
    <source>
        <dbReference type="SAM" id="SignalP"/>
    </source>
</evidence>
<evidence type="ECO:0000313" key="17">
    <source>
        <dbReference type="EMBL" id="MBU4631712.1"/>
    </source>
</evidence>
<dbReference type="InterPro" id="IPR010105">
    <property type="entry name" value="TonB_sidphr_rcpt"/>
</dbReference>
<evidence type="ECO:0000256" key="6">
    <source>
        <dbReference type="ARBA" id="ARBA00022729"/>
    </source>
</evidence>
<keyword evidence="9 12" id="KW-0472">Membrane</keyword>
<feature type="domain" description="TonB-dependent receptor plug" evidence="16">
    <location>
        <begin position="67"/>
        <end position="166"/>
    </location>
</feature>
<keyword evidence="4 12" id="KW-1134">Transmembrane beta strand</keyword>
<dbReference type="AlphaFoldDB" id="A0AAJ0ZFQ2"/>
<dbReference type="FunFam" id="2.170.130.10:FF:000001">
    <property type="entry name" value="Catecholate siderophore TonB-dependent receptor"/>
    <property type="match status" value="1"/>
</dbReference>
<keyword evidence="5 12" id="KW-0812">Transmembrane</keyword>
<feature type="chain" id="PRO_5042536306" evidence="14">
    <location>
        <begin position="30"/>
        <end position="735"/>
    </location>
</feature>
<dbReference type="RefSeq" id="WP_216309833.1">
    <property type="nucleotide sequence ID" value="NZ_JAEEFW010000001.1"/>
</dbReference>
<dbReference type="GO" id="GO:0015891">
    <property type="term" value="P:siderophore transport"/>
    <property type="evidence" value="ECO:0007669"/>
    <property type="project" value="InterPro"/>
</dbReference>
<dbReference type="GO" id="GO:0038023">
    <property type="term" value="F:signaling receptor activity"/>
    <property type="evidence" value="ECO:0007669"/>
    <property type="project" value="InterPro"/>
</dbReference>
<dbReference type="InterPro" id="IPR000531">
    <property type="entry name" value="Beta-barrel_TonB"/>
</dbReference>
<gene>
    <name evidence="17" type="ORF">I8747_02705</name>
</gene>
<dbReference type="PANTHER" id="PTHR32552:SF83">
    <property type="entry name" value="BLR3904 PROTEIN"/>
    <property type="match status" value="1"/>
</dbReference>
<name>A0AAJ0ZFQ2_9PSED</name>
<keyword evidence="10 17" id="KW-0675">Receptor</keyword>
<keyword evidence="6 14" id="KW-0732">Signal</keyword>
<sequence length="735" mass="80000">MQTKAPSPLPPHRLLASTLGLALASCAGAAEAGERQKSLQLDNIKVEAEQPGSRTERSASAKYVAPLLDTPQTITVVPPKLIQEQQALSLRQVLSNVSGITFNAGEGGGGSGDSINIRGFSANSNMQIDGLRDSAQTNRSDTFNVEQVEVIKGPNSVFGGAGTTGGSINVVSKQPKNQAFTRLGGSLGTDNYYRLTLDSNQPLESVGQDSAVRINLMGHQNDVPGRDKIDRERWGIAPALRLGFSDATRLTLSAFHQTDDNLPDYGVPALDGKKLAGVKRDAYFGWKNLDKEEIEQNAFTADFEHDFSDHLRLQNLTRYSHTARDTIVSASHANTSGVPAGRYRPAGPQAYGRDATTEMWINQSNLIGDFEFAGMRHDLVAGVELSRETLDLKTYNHGLNTALYPRDGYALGSPPGRWNGPVNKATSGYTETTLKGQAYYLFDTIALSERWDLNLGLRYDKIKGDVDKYSASHVKSDSLASDTNKASARTGLVFKPTENGRIYAAWGNSFNPSAENLASTGGGLSKGNQDLAPEKNETWELGTKWELLDKRLELDGALFRVEKSNARETMADGSTQLAGKQRVQGVEIGVTGHVSEQWDVFANYTFLDSEILNAANTASGIARKGQALGNTPPRSLNLWTTYELPAGWTLGYGTRYVSERNVSSSTRAKLDAYWVHNAMLGYKVNHNLDLQLNVNNLFDKDYVERVRQQSGSTARSSAIEYGDARAAIMSATYSF</sequence>
<protein>
    <submittedName>
        <fullName evidence="17">TonB-dependent siderophore receptor</fullName>
    </submittedName>
</protein>
<proteinExistence type="inferred from homology"/>
<evidence type="ECO:0000256" key="4">
    <source>
        <dbReference type="ARBA" id="ARBA00022452"/>
    </source>
</evidence>
<keyword evidence="3 12" id="KW-0813">Transport</keyword>
<evidence type="ECO:0000256" key="11">
    <source>
        <dbReference type="ARBA" id="ARBA00023237"/>
    </source>
</evidence>
<dbReference type="Pfam" id="PF07715">
    <property type="entry name" value="Plug"/>
    <property type="match status" value="1"/>
</dbReference>
<evidence type="ECO:0000256" key="8">
    <source>
        <dbReference type="ARBA" id="ARBA00023077"/>
    </source>
</evidence>
<organism evidence="17 18">
    <name type="scientific">Pseudomonas chlororaphis subsp. aurantiaca</name>
    <dbReference type="NCBI Taxonomy" id="86192"/>
    <lineage>
        <taxon>Bacteria</taxon>
        <taxon>Pseudomonadati</taxon>
        <taxon>Pseudomonadota</taxon>
        <taxon>Gammaproteobacteria</taxon>
        <taxon>Pseudomonadales</taxon>
        <taxon>Pseudomonadaceae</taxon>
        <taxon>Pseudomonas</taxon>
    </lineage>
</organism>
<accession>A0AAJ0ZFQ2</accession>
<evidence type="ECO:0000256" key="7">
    <source>
        <dbReference type="ARBA" id="ARBA00023065"/>
    </source>
</evidence>
<feature type="domain" description="TonB-dependent receptor-like beta-barrel" evidence="15">
    <location>
        <begin position="244"/>
        <end position="697"/>
    </location>
</feature>
<dbReference type="PROSITE" id="PS52016">
    <property type="entry name" value="TONB_DEPENDENT_REC_3"/>
    <property type="match status" value="1"/>
</dbReference>
<dbReference type="CDD" id="cd01347">
    <property type="entry name" value="ligand_gated_channel"/>
    <property type="match status" value="1"/>
</dbReference>
<dbReference type="NCBIfam" id="TIGR01783">
    <property type="entry name" value="TonB-siderophor"/>
    <property type="match status" value="1"/>
</dbReference>
<evidence type="ECO:0000256" key="13">
    <source>
        <dbReference type="RuleBase" id="RU003357"/>
    </source>
</evidence>
<reference evidence="17" key="1">
    <citation type="submission" date="2020-12" db="EMBL/GenBank/DDBJ databases">
        <title>Generalized mutagenesis with transposon Tn5. A laboratory procedure for the identification of genes responsible for a bacterial phenotype and its regulation, illustrated with phenazine production in Pseudomonas chlororaphis.</title>
        <authorList>
            <person name="Muzio F."/>
            <person name="Sobrero P."/>
            <person name="Agaras B."/>
            <person name="Valverde C."/>
        </authorList>
    </citation>
    <scope>NUCLEOTIDE SEQUENCE</scope>
    <source>
        <strain evidence="17">SMMP3</strain>
    </source>
</reference>
<comment type="caution">
    <text evidence="17">The sequence shown here is derived from an EMBL/GenBank/DDBJ whole genome shotgun (WGS) entry which is preliminary data.</text>
</comment>
<keyword evidence="8 13" id="KW-0798">TonB box</keyword>